<evidence type="ECO:0000313" key="2">
    <source>
        <dbReference type="Proteomes" id="UP000836841"/>
    </source>
</evidence>
<dbReference type="PANTHER" id="PTHR31321">
    <property type="entry name" value="ACYL-COA THIOESTER HYDROLASE YBHC-RELATED"/>
    <property type="match status" value="1"/>
</dbReference>
<dbReference type="InterPro" id="IPR011050">
    <property type="entry name" value="Pectin_lyase_fold/virulence"/>
</dbReference>
<dbReference type="InterPro" id="IPR012334">
    <property type="entry name" value="Pectin_lyas_fold"/>
</dbReference>
<protein>
    <recommendedName>
        <fullName evidence="3">Pectinesterase</fullName>
    </recommendedName>
</protein>
<dbReference type="EMBL" id="CAJVSB020000568">
    <property type="protein sequence ID" value="CAH2056803.1"/>
    <property type="molecule type" value="Genomic_DNA"/>
</dbReference>
<dbReference type="SUPFAM" id="SSF51126">
    <property type="entry name" value="Pectin lyase-like"/>
    <property type="match status" value="1"/>
</dbReference>
<keyword evidence="2" id="KW-1185">Reference proteome</keyword>
<sequence length="69" mass="7819">MVKTVFFGEFECFGPGANYTNRVSYGKQLSQAEAAPYMDISYINGQQWLPPRPRQKTIDTQTSSRPISI</sequence>
<gene>
    <name evidence="1" type="ORF">TAV2_LOCUS11996</name>
</gene>
<comment type="caution">
    <text evidence="1">The sequence shown here is derived from an EMBL/GenBank/DDBJ whole genome shotgun (WGS) entry which is preliminary data.</text>
</comment>
<evidence type="ECO:0008006" key="3">
    <source>
        <dbReference type="Google" id="ProtNLM"/>
    </source>
</evidence>
<dbReference type="PANTHER" id="PTHR31321:SF73">
    <property type="entry name" value="PECTINESTERASE 14-RELATED"/>
    <property type="match status" value="1"/>
</dbReference>
<accession>A0AAU9S0D3</accession>
<proteinExistence type="predicted"/>
<dbReference type="Proteomes" id="UP000836841">
    <property type="component" value="Unassembled WGS sequence"/>
</dbReference>
<evidence type="ECO:0000313" key="1">
    <source>
        <dbReference type="EMBL" id="CAH2056803.1"/>
    </source>
</evidence>
<dbReference type="GO" id="GO:0045490">
    <property type="term" value="P:pectin catabolic process"/>
    <property type="evidence" value="ECO:0007669"/>
    <property type="project" value="TreeGrafter"/>
</dbReference>
<reference evidence="1 2" key="1">
    <citation type="submission" date="2022-03" db="EMBL/GenBank/DDBJ databases">
        <authorList>
            <person name="Nunn A."/>
            <person name="Chopra R."/>
            <person name="Nunn A."/>
            <person name="Contreras Garrido A."/>
        </authorList>
    </citation>
    <scope>NUCLEOTIDE SEQUENCE [LARGE SCALE GENOMIC DNA]</scope>
</reference>
<organism evidence="1 2">
    <name type="scientific">Thlaspi arvense</name>
    <name type="common">Field penny-cress</name>
    <dbReference type="NCBI Taxonomy" id="13288"/>
    <lineage>
        <taxon>Eukaryota</taxon>
        <taxon>Viridiplantae</taxon>
        <taxon>Streptophyta</taxon>
        <taxon>Embryophyta</taxon>
        <taxon>Tracheophyta</taxon>
        <taxon>Spermatophyta</taxon>
        <taxon>Magnoliopsida</taxon>
        <taxon>eudicotyledons</taxon>
        <taxon>Gunneridae</taxon>
        <taxon>Pentapetalae</taxon>
        <taxon>rosids</taxon>
        <taxon>malvids</taxon>
        <taxon>Brassicales</taxon>
        <taxon>Brassicaceae</taxon>
        <taxon>Thlaspideae</taxon>
        <taxon>Thlaspi</taxon>
    </lineage>
</organism>
<dbReference type="GO" id="GO:0030599">
    <property type="term" value="F:pectinesterase activity"/>
    <property type="evidence" value="ECO:0007669"/>
    <property type="project" value="TreeGrafter"/>
</dbReference>
<name>A0AAU9S0D3_THLAR</name>
<dbReference type="AlphaFoldDB" id="A0AAU9S0D3"/>
<dbReference type="Gene3D" id="2.160.20.10">
    <property type="entry name" value="Single-stranded right-handed beta-helix, Pectin lyase-like"/>
    <property type="match status" value="1"/>
</dbReference>